<organism evidence="1 2">
    <name type="scientific">Diaphorina citri</name>
    <name type="common">Asian citrus psyllid</name>
    <dbReference type="NCBI Taxonomy" id="121845"/>
    <lineage>
        <taxon>Eukaryota</taxon>
        <taxon>Metazoa</taxon>
        <taxon>Ecdysozoa</taxon>
        <taxon>Arthropoda</taxon>
        <taxon>Hexapoda</taxon>
        <taxon>Insecta</taxon>
        <taxon>Pterygota</taxon>
        <taxon>Neoptera</taxon>
        <taxon>Paraneoptera</taxon>
        <taxon>Hemiptera</taxon>
        <taxon>Sternorrhyncha</taxon>
        <taxon>Psylloidea</taxon>
        <taxon>Psyllidae</taxon>
        <taxon>Diaphorininae</taxon>
        <taxon>Diaphorina</taxon>
    </lineage>
</organism>
<dbReference type="KEGG" id="dci:103516664"/>
<keyword evidence="1" id="KW-1185">Reference proteome</keyword>
<dbReference type="GeneID" id="103516664"/>
<dbReference type="GO" id="GO:0006392">
    <property type="term" value="P:transcription elongation by mitochondrial RNA polymerase"/>
    <property type="evidence" value="ECO:0007669"/>
    <property type="project" value="InterPro"/>
</dbReference>
<reference evidence="2" key="1">
    <citation type="submission" date="2025-08" db="UniProtKB">
        <authorList>
            <consortium name="RefSeq"/>
        </authorList>
    </citation>
    <scope>IDENTIFICATION</scope>
</reference>
<dbReference type="InterPro" id="IPR039150">
    <property type="entry name" value="TEFM"/>
</dbReference>
<protein>
    <submittedName>
        <fullName evidence="2">Uncharacterized protein LOC103516664</fullName>
    </submittedName>
</protein>
<dbReference type="RefSeq" id="XP_008479868.1">
    <property type="nucleotide sequence ID" value="XM_008481646.2"/>
</dbReference>
<proteinExistence type="predicted"/>
<dbReference type="GO" id="GO:0042645">
    <property type="term" value="C:mitochondrial nucleoid"/>
    <property type="evidence" value="ECO:0007669"/>
    <property type="project" value="TreeGrafter"/>
</dbReference>
<dbReference type="PANTHER" id="PTHR21053">
    <property type="entry name" value="TRANSCRIPTION ELONGATION FACTOR, MITOCHONDRIAL"/>
    <property type="match status" value="1"/>
</dbReference>
<sequence>MIPLIKQTSRLNFEHSLKYCTTVNTNTKKSPKPPRVSTKITTPKLPKEYIETVRNVTGIHVGTSGVSWALLNLSHENKHYLVDWNHHAFPPNTQKLHIYELCKLIFEVQNTLPESDIYVTESLNPVIRTNTNPVQHGALELIAQLQSMLCVALSQPGSNLIDTPKLVFLKNRLTAKIFNLLIKSECITSRHIIENIVQSQTLSDSEFYADSNESYAVKNEIYAQKDEIYADQSRVSPERSPPSIVNEGLSVGKQRNFHTRIIIEPECIGNYDRNRGYSQESMAISLLYAICLSDLIISPNPSLLERLYTSPADQS</sequence>
<gene>
    <name evidence="2" type="primary">LOC103516664</name>
</gene>
<evidence type="ECO:0000313" key="2">
    <source>
        <dbReference type="RefSeq" id="XP_008479868.1"/>
    </source>
</evidence>
<dbReference type="GO" id="GO:0030337">
    <property type="term" value="F:DNA polymerase processivity factor activity"/>
    <property type="evidence" value="ECO:0007669"/>
    <property type="project" value="TreeGrafter"/>
</dbReference>
<name>A0A1S3DDP2_DIACI</name>
<dbReference type="STRING" id="121845.A0A1S3DDP2"/>
<accession>A0A1S3DDP2</accession>
<evidence type="ECO:0000313" key="1">
    <source>
        <dbReference type="Proteomes" id="UP000079169"/>
    </source>
</evidence>
<dbReference type="AlphaFoldDB" id="A0A1S3DDP2"/>
<dbReference type="Proteomes" id="UP000079169">
    <property type="component" value="Unplaced"/>
</dbReference>
<dbReference type="PaxDb" id="121845-A0A1S3DDP2"/>
<dbReference type="PANTHER" id="PTHR21053:SF2">
    <property type="entry name" value="TRANSCRIPTION ELONGATION FACTOR, MITOCHONDRIAL"/>
    <property type="match status" value="1"/>
</dbReference>